<accession>F8FK42</accession>
<dbReference type="KEGG" id="pms:KNP414_05559"/>
<dbReference type="HOGENOM" id="CLU_1546118_0_0_9"/>
<name>F8FK42_PAEMK</name>
<dbReference type="Proteomes" id="UP000006620">
    <property type="component" value="Chromosome"/>
</dbReference>
<gene>
    <name evidence="2" type="ordered locus">KNP414_05559</name>
</gene>
<evidence type="ECO:0000313" key="3">
    <source>
        <dbReference type="Proteomes" id="UP000006620"/>
    </source>
</evidence>
<dbReference type="AlphaFoldDB" id="F8FK42"/>
<feature type="signal peptide" evidence="1">
    <location>
        <begin position="1"/>
        <end position="31"/>
    </location>
</feature>
<dbReference type="PATRIC" id="fig|1036673.3.peg.5157"/>
<reference evidence="2 3" key="2">
    <citation type="journal article" date="2013" name="Genome Announc.">
        <title>Genome Sequence of Growth-Improving Paenibacillus mucilaginosus Strain KNP414.</title>
        <authorList>
            <person name="Lu J.J."/>
            <person name="Wang J.F."/>
            <person name="Hu X.F."/>
        </authorList>
    </citation>
    <scope>NUCLEOTIDE SEQUENCE [LARGE SCALE GENOMIC DNA]</scope>
    <source>
        <strain evidence="2 3">KNP414</strain>
    </source>
</reference>
<keyword evidence="1" id="KW-0732">Signal</keyword>
<reference evidence="3" key="1">
    <citation type="submission" date="2011-06" db="EMBL/GenBank/DDBJ databases">
        <title>Complete genome sequence of Paenibacillus mucilaginosus KNP414.</title>
        <authorList>
            <person name="Wang J."/>
            <person name="Hu S."/>
            <person name="Hu X."/>
            <person name="Zhang B."/>
            <person name="Dong D."/>
            <person name="Zhang S."/>
            <person name="Zhao K."/>
            <person name="Wu D."/>
        </authorList>
    </citation>
    <scope>NUCLEOTIDE SEQUENCE [LARGE SCALE GENOMIC DNA]</scope>
    <source>
        <strain evidence="3">KNP414</strain>
    </source>
</reference>
<dbReference type="EMBL" id="CP002869">
    <property type="protein sequence ID" value="AEI44083.1"/>
    <property type="molecule type" value="Genomic_DNA"/>
</dbReference>
<evidence type="ECO:0000256" key="1">
    <source>
        <dbReference type="SAM" id="SignalP"/>
    </source>
</evidence>
<feature type="chain" id="PRO_5003376980" description="Lipoprotein" evidence="1">
    <location>
        <begin position="32"/>
        <end position="185"/>
    </location>
</feature>
<evidence type="ECO:0000313" key="2">
    <source>
        <dbReference type="EMBL" id="AEI44083.1"/>
    </source>
</evidence>
<evidence type="ECO:0008006" key="4">
    <source>
        <dbReference type="Google" id="ProtNLM"/>
    </source>
</evidence>
<protein>
    <recommendedName>
        <fullName evidence="4">Lipoprotein</fullName>
    </recommendedName>
</protein>
<dbReference type="PROSITE" id="PS51257">
    <property type="entry name" value="PROKAR_LIPOPROTEIN"/>
    <property type="match status" value="1"/>
</dbReference>
<proteinExistence type="predicted"/>
<organism evidence="2 3">
    <name type="scientific">Paenibacillus mucilaginosus (strain KNP414)</name>
    <dbReference type="NCBI Taxonomy" id="1036673"/>
    <lineage>
        <taxon>Bacteria</taxon>
        <taxon>Bacillati</taxon>
        <taxon>Bacillota</taxon>
        <taxon>Bacilli</taxon>
        <taxon>Bacillales</taxon>
        <taxon>Paenibacillaceae</taxon>
        <taxon>Paenibacillus</taxon>
    </lineage>
</organism>
<sequence>MNKRQSRRRKHTVRSLTAALLLAAMLAGCSAAEEAGSRLTELKDGVAGAVSGLRESLGASVATLDAVNGQVVQGASKLILLLEELKFDLSYRENGIAFTSGQGLSGLVGVSGNTLVLDVTSSSSDAAAAKTIIRIANVFSPNSAVEEKIGAFVGKDTVQEAQLPGGFLRSDGKTMELHLETPLLQ</sequence>
<dbReference type="RefSeq" id="WP_013919236.1">
    <property type="nucleotide sequence ID" value="NC_015690.1"/>
</dbReference>